<reference evidence="5 6" key="1">
    <citation type="journal article" date="2017" name="Gigascience">
        <title>Genome sequence of the small brown planthopper, Laodelphax striatellus.</title>
        <authorList>
            <person name="Zhu J."/>
            <person name="Jiang F."/>
            <person name="Wang X."/>
            <person name="Yang P."/>
            <person name="Bao Y."/>
            <person name="Zhao W."/>
            <person name="Wang W."/>
            <person name="Lu H."/>
            <person name="Wang Q."/>
            <person name="Cui N."/>
            <person name="Li J."/>
            <person name="Chen X."/>
            <person name="Luo L."/>
            <person name="Yu J."/>
            <person name="Kang L."/>
            <person name="Cui F."/>
        </authorList>
    </citation>
    <scope>NUCLEOTIDE SEQUENCE [LARGE SCALE GENOMIC DNA]</scope>
    <source>
        <strain evidence="5">Lst14</strain>
    </source>
</reference>
<dbReference type="Proteomes" id="UP000291343">
    <property type="component" value="Unassembled WGS sequence"/>
</dbReference>
<dbReference type="SMR" id="A0A482XPJ4"/>
<feature type="compositionally biased region" description="Low complexity" evidence="3">
    <location>
        <begin position="326"/>
        <end position="340"/>
    </location>
</feature>
<feature type="domain" description="tRNA-splicing endonuclease subunit Sen54 N-terminal" evidence="4">
    <location>
        <begin position="62"/>
        <end position="106"/>
    </location>
</feature>
<evidence type="ECO:0000259" key="4">
    <source>
        <dbReference type="Pfam" id="PF12928"/>
    </source>
</evidence>
<dbReference type="AlphaFoldDB" id="A0A482XPJ4"/>
<dbReference type="OrthoDB" id="408683at2759"/>
<proteinExistence type="inferred from homology"/>
<feature type="region of interest" description="Disordered" evidence="3">
    <location>
        <begin position="219"/>
        <end position="340"/>
    </location>
</feature>
<dbReference type="InterPro" id="IPR024336">
    <property type="entry name" value="tRNA_splic_suSen54_N"/>
</dbReference>
<feature type="compositionally biased region" description="Basic residues" evidence="3">
    <location>
        <begin position="889"/>
        <end position="898"/>
    </location>
</feature>
<feature type="compositionally biased region" description="Acidic residues" evidence="3">
    <location>
        <begin position="264"/>
        <end position="288"/>
    </location>
</feature>
<evidence type="ECO:0000256" key="1">
    <source>
        <dbReference type="ARBA" id="ARBA00005736"/>
    </source>
</evidence>
<organism evidence="5 6">
    <name type="scientific">Laodelphax striatellus</name>
    <name type="common">Small brown planthopper</name>
    <name type="synonym">Delphax striatella</name>
    <dbReference type="NCBI Taxonomy" id="195883"/>
    <lineage>
        <taxon>Eukaryota</taxon>
        <taxon>Metazoa</taxon>
        <taxon>Ecdysozoa</taxon>
        <taxon>Arthropoda</taxon>
        <taxon>Hexapoda</taxon>
        <taxon>Insecta</taxon>
        <taxon>Pterygota</taxon>
        <taxon>Neoptera</taxon>
        <taxon>Paraneoptera</taxon>
        <taxon>Hemiptera</taxon>
        <taxon>Auchenorrhyncha</taxon>
        <taxon>Fulgoroidea</taxon>
        <taxon>Delphacidae</taxon>
        <taxon>Criomorphinae</taxon>
        <taxon>Laodelphax</taxon>
    </lineage>
</organism>
<keyword evidence="2" id="KW-0819">tRNA processing</keyword>
<dbReference type="InterPro" id="IPR024337">
    <property type="entry name" value="tRNA_splic_suSen54"/>
</dbReference>
<dbReference type="STRING" id="195883.A0A482XPJ4"/>
<dbReference type="Pfam" id="PF12928">
    <property type="entry name" value="tRNA_int_end_N2"/>
    <property type="match status" value="1"/>
</dbReference>
<feature type="region of interest" description="Disordered" evidence="3">
    <location>
        <begin position="1061"/>
        <end position="1142"/>
    </location>
</feature>
<accession>A0A482XPJ4</accession>
<dbReference type="PANTHER" id="PTHR21027:SF1">
    <property type="entry name" value="TRNA-SPLICING ENDONUCLEASE SUBUNIT SEN54"/>
    <property type="match status" value="1"/>
</dbReference>
<evidence type="ECO:0000256" key="2">
    <source>
        <dbReference type="ARBA" id="ARBA00022694"/>
    </source>
</evidence>
<evidence type="ECO:0000313" key="5">
    <source>
        <dbReference type="EMBL" id="RZF47676.1"/>
    </source>
</evidence>
<gene>
    <name evidence="5" type="ORF">LSTR_LSTR006312</name>
</gene>
<keyword evidence="6" id="KW-1185">Reference proteome</keyword>
<dbReference type="PANTHER" id="PTHR21027">
    <property type="entry name" value="TRNA-SPLICING ENDONUCLEASE SUBUNIT SEN54"/>
    <property type="match status" value="1"/>
</dbReference>
<protein>
    <recommendedName>
        <fullName evidence="4">tRNA-splicing endonuclease subunit Sen54 N-terminal domain-containing protein</fullName>
    </recommendedName>
</protein>
<feature type="compositionally biased region" description="Polar residues" evidence="3">
    <location>
        <begin position="232"/>
        <end position="241"/>
    </location>
</feature>
<feature type="compositionally biased region" description="Low complexity" evidence="3">
    <location>
        <begin position="308"/>
        <end position="317"/>
    </location>
</feature>
<dbReference type="InParanoid" id="A0A482XPJ4"/>
<name>A0A482XPJ4_LAOST</name>
<evidence type="ECO:0000256" key="3">
    <source>
        <dbReference type="SAM" id="MobiDB-lite"/>
    </source>
</evidence>
<feature type="compositionally biased region" description="Acidic residues" evidence="3">
    <location>
        <begin position="1124"/>
        <end position="1136"/>
    </location>
</feature>
<dbReference type="GO" id="GO:0000379">
    <property type="term" value="P:tRNA-type intron splice site recognition and cleavage"/>
    <property type="evidence" value="ECO:0007669"/>
    <property type="project" value="TreeGrafter"/>
</dbReference>
<comment type="similarity">
    <text evidence="1">Belongs to the SEN54 family.</text>
</comment>
<comment type="caution">
    <text evidence="5">The sequence shown here is derived from an EMBL/GenBank/DDBJ whole genome shotgun (WGS) entry which is preliminary data.</text>
</comment>
<dbReference type="GO" id="GO:0000214">
    <property type="term" value="C:tRNA-intron endonuclease complex"/>
    <property type="evidence" value="ECO:0007669"/>
    <property type="project" value="TreeGrafter"/>
</dbReference>
<dbReference type="EMBL" id="QKKF02003454">
    <property type="protein sequence ID" value="RZF47676.1"/>
    <property type="molecule type" value="Genomic_DNA"/>
</dbReference>
<feature type="compositionally biased region" description="Low complexity" evidence="3">
    <location>
        <begin position="1064"/>
        <end position="1076"/>
    </location>
</feature>
<evidence type="ECO:0000313" key="6">
    <source>
        <dbReference type="Proteomes" id="UP000291343"/>
    </source>
</evidence>
<sequence>MSTNDLLTGEQLINLKSKSERDLPHIGEKEFAPSNSWLEKTQIENALIERKHLLEEQRVKRKAGKAKVLKKVGKHWESVGHHSDGNEWLYPEEALVLLETNCLELLLYEVPLSIERAYSTLINDKNGCNLDEYRVYSHLVRHGYRLFRHSSAVSVTRYEKDINLEQHVLNDKKLYSADCDKSKTAEKEISSVNNEPNASLEVSVESVVECRSVSENVEESSSSSCDIVAEKSVSSTQSVTDHQPGDKSEIEANVQRITKRKSDEEEDYDNDDDDENDNDDDDENDSNSEDSSGANWKRRPQQSNAPGSSSQVNAPPAAQAPPAPPVNQSSSTSTVSQQNPIPVRTSFVTVDEFLFPRPDRPDYRVVIDRVGNTSLNQELNRFYEEIEVIDLDSDKEDEPVAAPQVEVEVLPRADILRMLPVLKGHSFNLDTPDKYLPDGAQPVKINCSISFSLDDWTSITGDNYHQRNNSRQKNTPHVNKYLESRMSMRNSVIVQRTNPIHQQLTHTPHNRIHPMNFRGAPSPFMNNPMFNQFNNFTNNVQQMVSCMVDGTVKNEFQNQLFNQTIQFQQHLQHQAFNNQPIQFHQQIQQNFGNHPNNFLDPPSLSAPPFPHNNFMPPLMANHPNFNQMNNPAQADFLGFHVKTENNQGSSNQPNFTTPQNFNGYNCNANLAGSNSAENNSTTPEGYLQYLTNLPCKNGKIPRGRRKLINSLKTFLSSNANNALANQNVGIKIENQSDRTVDLHGNSAGTSNNFGGINNKTPEEYLHYLMNLRKGKKGKIPKKRRQLINRLKQFLSSCNSNTAKVLEKMNANENVIVKTENQTNRGVNVKTEKQTNSKNKDEEQMNNMTENDPLASQIIFDTTGGDPAVFVEDIPLVIPPPNTNNVATSKKAKKRKRKNAMKDQVRDYFSKRVKPDPDPVEEVIIISDTAQESSGPFRRENRRRYFGLTNGERLQNRESQPVDQVSTFGDDEVIHADVILIDQPRIKSESEPITIVDDSSQPMVAVCKPEPVEQVPNVTVDIKPQIENMEVVETSSCDAVFEVKEEIVETSTVVEIEARADKVADSTSPTSVPSDVPIKTESVVESSATPVEETSEVSAGEVDSWAQLKEKSPARAAPPQTSSSDSEDDSSSGDDPDVVQPILKPRDCQSLGTVLEALQVVKPASFPSDNIERLKITYDVYIPSPSFKKSTRGLPNYRLVVRSCSDPFLSAEQMAELNQRFEDCVPILLAVVLPDSISFSTSGLVNLPTLNEID</sequence>
<feature type="region of interest" description="Disordered" evidence="3">
    <location>
        <begin position="881"/>
        <end position="902"/>
    </location>
</feature>